<dbReference type="InterPro" id="IPR036411">
    <property type="entry name" value="TorD-like_sf"/>
</dbReference>
<proteinExistence type="predicted"/>
<dbReference type="Pfam" id="PF02613">
    <property type="entry name" value="Nitrate_red_del"/>
    <property type="match status" value="1"/>
</dbReference>
<protein>
    <recommendedName>
        <fullName evidence="4">Molecular chaperone TorD</fullName>
    </recommendedName>
</protein>
<dbReference type="AlphaFoldDB" id="A0A519BEP7"/>
<evidence type="ECO:0000256" key="1">
    <source>
        <dbReference type="ARBA" id="ARBA00023186"/>
    </source>
</evidence>
<dbReference type="PANTHER" id="PTHR34227">
    <property type="entry name" value="CHAPERONE PROTEIN YCDY"/>
    <property type="match status" value="1"/>
</dbReference>
<evidence type="ECO:0008006" key="4">
    <source>
        <dbReference type="Google" id="ProtNLM"/>
    </source>
</evidence>
<dbReference type="EMBL" id="SGBC01000004">
    <property type="protein sequence ID" value="RZD15742.1"/>
    <property type="molecule type" value="Genomic_DNA"/>
</dbReference>
<dbReference type="Gene3D" id="1.10.3480.10">
    <property type="entry name" value="TorD-like"/>
    <property type="match status" value="1"/>
</dbReference>
<gene>
    <name evidence="2" type="ORF">EVJ46_09490</name>
</gene>
<reference evidence="2 3" key="1">
    <citation type="journal article" date="2019" name="ISME J.">
        <title>Insights into ecological role of a new deltaproteobacterial order Candidatus Acidulodesulfobacterales by metagenomics and metatranscriptomics.</title>
        <authorList>
            <person name="Tan S."/>
            <person name="Liu J."/>
            <person name="Fang Y."/>
            <person name="Hedlund B.P."/>
            <person name="Lian Z.H."/>
            <person name="Huang L.Y."/>
            <person name="Li J.T."/>
            <person name="Huang L.N."/>
            <person name="Li W.J."/>
            <person name="Jiang H.C."/>
            <person name="Dong H.L."/>
            <person name="Shu W.S."/>
        </authorList>
    </citation>
    <scope>NUCLEOTIDE SEQUENCE [LARGE SCALE GENOMIC DNA]</scope>
    <source>
        <strain evidence="2">AP2</strain>
    </source>
</reference>
<dbReference type="SUPFAM" id="SSF89155">
    <property type="entry name" value="TorD-like"/>
    <property type="match status" value="1"/>
</dbReference>
<sequence length="229" mass="26433">MQSQLVINDSKSEERIFIYNLLSEAFGKKPEKEFLNKFKIDGLFEFLDEYIGDKESVNRLELTVDELLEDNIKIKNLADIYENMFVVPAAIKFIPPVASSFTCIDEEKKSGDDSRLTLVDELSFFYDKYNVKFIGGEKDNFVFHIDHISAIFNFMVLLIDLNNKNQCGCKLDMPAVMHNDESVFFNKFILSWTDSFFSEVIKSDALFYSQISKIASIFLRSESIILTPV</sequence>
<evidence type="ECO:0000313" key="3">
    <source>
        <dbReference type="Proteomes" id="UP000316562"/>
    </source>
</evidence>
<name>A0A519BEP7_ACIG2</name>
<dbReference type="PANTHER" id="PTHR34227:SF1">
    <property type="entry name" value="DIMETHYL SULFOXIDE REDUCTASE CHAPERONE-RELATED"/>
    <property type="match status" value="1"/>
</dbReference>
<keyword evidence="1" id="KW-0143">Chaperone</keyword>
<dbReference type="InterPro" id="IPR020945">
    <property type="entry name" value="DMSO/NO3_reduct_chaperone"/>
</dbReference>
<dbReference type="InterPro" id="IPR050289">
    <property type="entry name" value="TorD/DmsD_chaperones"/>
</dbReference>
<comment type="caution">
    <text evidence="2">The sequence shown here is derived from an EMBL/GenBank/DDBJ whole genome shotgun (WGS) entry which is preliminary data.</text>
</comment>
<evidence type="ECO:0000313" key="2">
    <source>
        <dbReference type="EMBL" id="RZD15742.1"/>
    </source>
</evidence>
<accession>A0A519BEP7</accession>
<organism evidence="2 3">
    <name type="scientific">Acididesulfobacter guangdongensis</name>
    <dbReference type="NCBI Taxonomy" id="2597225"/>
    <lineage>
        <taxon>Bacteria</taxon>
        <taxon>Deltaproteobacteria</taxon>
        <taxon>Candidatus Acidulodesulfobacterales</taxon>
        <taxon>Candidatus Acididesulfobacter</taxon>
    </lineage>
</organism>
<dbReference type="Proteomes" id="UP000316562">
    <property type="component" value="Unassembled WGS sequence"/>
</dbReference>